<evidence type="ECO:0000313" key="1">
    <source>
        <dbReference type="EMBL" id="MBS2096812.1"/>
    </source>
</evidence>
<dbReference type="RefSeq" id="WP_212212269.1">
    <property type="nucleotide sequence ID" value="NZ_JAGUCO010000001.1"/>
</dbReference>
<organism evidence="1 2">
    <name type="scientific">Carboxylicivirga linearis</name>
    <dbReference type="NCBI Taxonomy" id="1628157"/>
    <lineage>
        <taxon>Bacteria</taxon>
        <taxon>Pseudomonadati</taxon>
        <taxon>Bacteroidota</taxon>
        <taxon>Bacteroidia</taxon>
        <taxon>Marinilabiliales</taxon>
        <taxon>Marinilabiliaceae</taxon>
        <taxon>Carboxylicivirga</taxon>
    </lineage>
</organism>
<gene>
    <name evidence="1" type="ORF">KEM10_00895</name>
</gene>
<evidence type="ECO:0000313" key="2">
    <source>
        <dbReference type="Proteomes" id="UP000708576"/>
    </source>
</evidence>
<accession>A0ABS5JPQ5</accession>
<keyword evidence="2" id="KW-1185">Reference proteome</keyword>
<sequence length="346" mass="39091">MKLSFQSIIIDTQQVLIGKTDSLSKTISTFLKDNTIDTKQIAKVDLFVDINNKEDFLNTDSNLQEVLSKVFGKQLPAYNITTCKNLTSSGTILLFTICNDKSCEIEHKEFQKFPYTLCSKEQSKTLLSGGIHFDEDNDLLRSTQMAFDFAEQLLDHEEMHFGHVDFLNAQIEKSFVTQTSNDSNSWRTVEQIKELYLDPELFNQNLPPLNLSTVNNGGITLSFSAAVKDTFPIHQVKTNPGISSSIAKEWQQAKFSTNKMVNENSNIISQIKEILNLIKETLSRDTGLGISQLKFDLLRIYLPNEVDFADAEMIIKQQCGANQYIFLQSELQQSEALIAIDGQVSF</sequence>
<comment type="caution">
    <text evidence="1">The sequence shown here is derived from an EMBL/GenBank/DDBJ whole genome shotgun (WGS) entry which is preliminary data.</text>
</comment>
<name>A0ABS5JPQ5_9BACT</name>
<proteinExistence type="predicted"/>
<dbReference type="EMBL" id="JAGUCO010000001">
    <property type="protein sequence ID" value="MBS2096812.1"/>
    <property type="molecule type" value="Genomic_DNA"/>
</dbReference>
<dbReference type="Proteomes" id="UP000708576">
    <property type="component" value="Unassembled WGS sequence"/>
</dbReference>
<protein>
    <submittedName>
        <fullName evidence="1">Uncharacterized protein</fullName>
    </submittedName>
</protein>
<reference evidence="1 2" key="1">
    <citation type="journal article" date="2015" name="Int. J. Syst. Evol. Microbiol.">
        <title>Carboxylicivirga linearis sp. nov., isolated from a sea cucumber culture pond.</title>
        <authorList>
            <person name="Wang F.Q."/>
            <person name="Zhou Y.X."/>
            <person name="Lin X.Z."/>
            <person name="Chen G.J."/>
            <person name="Du Z.J."/>
        </authorList>
    </citation>
    <scope>NUCLEOTIDE SEQUENCE [LARGE SCALE GENOMIC DNA]</scope>
    <source>
        <strain evidence="1 2">FB218</strain>
    </source>
</reference>